<keyword evidence="6" id="KW-0458">Lysosome</keyword>
<dbReference type="EMBL" id="MU620892">
    <property type="protein sequence ID" value="KAI8584782.1"/>
    <property type="molecule type" value="Genomic_DNA"/>
</dbReference>
<dbReference type="Proteomes" id="UP001206595">
    <property type="component" value="Unassembled WGS sequence"/>
</dbReference>
<dbReference type="GO" id="GO:0005634">
    <property type="term" value="C:nucleus"/>
    <property type="evidence" value="ECO:0007669"/>
    <property type="project" value="TreeGrafter"/>
</dbReference>
<evidence type="ECO:0000256" key="9">
    <source>
        <dbReference type="ARBA" id="ARBA00042134"/>
    </source>
</evidence>
<comment type="caution">
    <text evidence="11">The sequence shown here is derived from an EMBL/GenBank/DDBJ whole genome shotgun (WGS) entry which is preliminary data.</text>
</comment>
<evidence type="ECO:0000256" key="5">
    <source>
        <dbReference type="ARBA" id="ARBA00023136"/>
    </source>
</evidence>
<evidence type="ECO:0000313" key="12">
    <source>
        <dbReference type="Proteomes" id="UP001206595"/>
    </source>
</evidence>
<evidence type="ECO:0000313" key="11">
    <source>
        <dbReference type="EMBL" id="KAI8584782.1"/>
    </source>
</evidence>
<sequence>MGNKPSSSSQSTELLATFTSDEQAQIKQQYAKAVGHSSSPDKHSKTASLPRATFEHVLCPHVDEVLRNAIAAHLVEMSNANNDVITQEGFIRGAYSLARENKAESIYSLYTKVSPSLQQFVTHVINSALPFWWQGSTLSMEKWDSNENRRACKQLADYLVFSKPPAQRNTLTEDDLFSTGNAEVNTSWNAETTDNVSADTFQAWLAGNMEFSLLIDILICSIFWPESADRDKARTQHHLAPAMDKPKLPNTDSFSNLLDPYMYYLLTLHMPADCLAGPHPSKAIPHSLLFSSKVDGKSWQNFASNIVNRGALVIVIKTSDGAVFGGYTDEPLQLLTRWTGNRNNFLFRQSPMGLWDATNGTNDHYQYLCWGKKSLPNGFGMGGQFDYCGLWIGADFSHGHSKAGPLCTTYMSPRLSSQEDFTIDQVEAWLVRPIPIDENNPDARSQGSVLNHAEEMAFLEMAGRKMYSKDVREADQKQDTEAS</sequence>
<dbReference type="GO" id="GO:0006979">
    <property type="term" value="P:response to oxidative stress"/>
    <property type="evidence" value="ECO:0007669"/>
    <property type="project" value="TreeGrafter"/>
</dbReference>
<dbReference type="GeneID" id="75910481"/>
<dbReference type="PANTHER" id="PTHR23354:SF131">
    <property type="entry name" value="MTOR-ASSOCIATED PROTEIN MEAK7"/>
    <property type="match status" value="1"/>
</dbReference>
<dbReference type="PROSITE" id="PS51886">
    <property type="entry name" value="TLDC"/>
    <property type="match status" value="1"/>
</dbReference>
<reference evidence="11" key="1">
    <citation type="submission" date="2021-06" db="EMBL/GenBank/DDBJ databases">
        <authorList>
            <consortium name="DOE Joint Genome Institute"/>
            <person name="Mondo S.J."/>
            <person name="Amses K.R."/>
            <person name="Simmons D.R."/>
            <person name="Longcore J.E."/>
            <person name="Seto K."/>
            <person name="Alves G.H."/>
            <person name="Bonds A.E."/>
            <person name="Quandt C.A."/>
            <person name="Davis W.J."/>
            <person name="Chang Y."/>
            <person name="Letcher P.M."/>
            <person name="Powell M.J."/>
            <person name="Kuo A."/>
            <person name="Labutti K."/>
            <person name="Pangilinan J."/>
            <person name="Andreopoulos W."/>
            <person name="Tritt A."/>
            <person name="Riley R."/>
            <person name="Hundley H."/>
            <person name="Johnson J."/>
            <person name="Lipzen A."/>
            <person name="Barry K."/>
            <person name="Berbee M.L."/>
            <person name="Buchler N.E."/>
            <person name="Grigoriev I.V."/>
            <person name="Spatafora J.W."/>
            <person name="Stajich J.E."/>
            <person name="James T.Y."/>
        </authorList>
    </citation>
    <scope>NUCLEOTIDE SEQUENCE</scope>
    <source>
        <strain evidence="11">AG</strain>
    </source>
</reference>
<dbReference type="RefSeq" id="XP_051449786.1">
    <property type="nucleotide sequence ID" value="XM_051585131.1"/>
</dbReference>
<evidence type="ECO:0000256" key="4">
    <source>
        <dbReference type="ARBA" id="ARBA00022490"/>
    </source>
</evidence>
<evidence type="ECO:0000256" key="1">
    <source>
        <dbReference type="ARBA" id="ARBA00004370"/>
    </source>
</evidence>
<dbReference type="Pfam" id="PF07534">
    <property type="entry name" value="TLD"/>
    <property type="match status" value="1"/>
</dbReference>
<evidence type="ECO:0000256" key="8">
    <source>
        <dbReference type="ARBA" id="ARBA00041780"/>
    </source>
</evidence>
<accession>A0AAD5EJS5</accession>
<evidence type="ECO:0000256" key="7">
    <source>
        <dbReference type="ARBA" id="ARBA00039594"/>
    </source>
</evidence>
<dbReference type="GO" id="GO:0005737">
    <property type="term" value="C:cytoplasm"/>
    <property type="evidence" value="ECO:0007669"/>
    <property type="project" value="UniProtKB-SubCell"/>
</dbReference>
<organism evidence="11 12">
    <name type="scientific">Umbelopsis ramanniana AG</name>
    <dbReference type="NCBI Taxonomy" id="1314678"/>
    <lineage>
        <taxon>Eukaryota</taxon>
        <taxon>Fungi</taxon>
        <taxon>Fungi incertae sedis</taxon>
        <taxon>Mucoromycota</taxon>
        <taxon>Mucoromycotina</taxon>
        <taxon>Umbelopsidomycetes</taxon>
        <taxon>Umbelopsidales</taxon>
        <taxon>Umbelopsidaceae</taxon>
        <taxon>Umbelopsis</taxon>
    </lineage>
</organism>
<keyword evidence="12" id="KW-1185">Reference proteome</keyword>
<dbReference type="PANTHER" id="PTHR23354">
    <property type="entry name" value="NUCLEOLAR PROTEIN 7/ESTROGEN RECEPTOR COACTIVATOR-RELATED"/>
    <property type="match status" value="1"/>
</dbReference>
<dbReference type="AlphaFoldDB" id="A0AAD5EJS5"/>
<evidence type="ECO:0000259" key="10">
    <source>
        <dbReference type="PROSITE" id="PS51886"/>
    </source>
</evidence>
<name>A0AAD5EJS5_UMBRA</name>
<keyword evidence="5" id="KW-0472">Membrane</keyword>
<comment type="subcellular location">
    <subcellularLocation>
        <location evidence="3">Cytoplasm</location>
    </subcellularLocation>
    <subcellularLocation>
        <location evidence="2">Lysosome</location>
    </subcellularLocation>
    <subcellularLocation>
        <location evidence="1">Membrane</location>
    </subcellularLocation>
</comment>
<proteinExistence type="predicted"/>
<evidence type="ECO:0000256" key="6">
    <source>
        <dbReference type="ARBA" id="ARBA00023228"/>
    </source>
</evidence>
<dbReference type="InterPro" id="IPR006571">
    <property type="entry name" value="TLDc_dom"/>
</dbReference>
<evidence type="ECO:0000256" key="3">
    <source>
        <dbReference type="ARBA" id="ARBA00004496"/>
    </source>
</evidence>
<protein>
    <recommendedName>
        <fullName evidence="7">MTOR-associated protein MEAK7</fullName>
    </recommendedName>
    <alternativeName>
        <fullName evidence="9">TBC/LysM-associated domain-containing protein 1</fullName>
    </alternativeName>
    <alternativeName>
        <fullName evidence="8">TLD domain-containing protein 1</fullName>
    </alternativeName>
</protein>
<evidence type="ECO:0000256" key="2">
    <source>
        <dbReference type="ARBA" id="ARBA00004371"/>
    </source>
</evidence>
<keyword evidence="4" id="KW-0963">Cytoplasm</keyword>
<dbReference type="GO" id="GO:0016020">
    <property type="term" value="C:membrane"/>
    <property type="evidence" value="ECO:0007669"/>
    <property type="project" value="UniProtKB-SubCell"/>
</dbReference>
<feature type="domain" description="TLDc" evidence="10">
    <location>
        <begin position="256"/>
        <end position="432"/>
    </location>
</feature>
<reference evidence="11" key="2">
    <citation type="journal article" date="2022" name="Proc. Natl. Acad. Sci. U.S.A.">
        <title>Diploid-dominant life cycles characterize the early evolution of Fungi.</title>
        <authorList>
            <person name="Amses K.R."/>
            <person name="Simmons D.R."/>
            <person name="Longcore J.E."/>
            <person name="Mondo S.J."/>
            <person name="Seto K."/>
            <person name="Jeronimo G.H."/>
            <person name="Bonds A.E."/>
            <person name="Quandt C.A."/>
            <person name="Davis W.J."/>
            <person name="Chang Y."/>
            <person name="Federici B.A."/>
            <person name="Kuo A."/>
            <person name="LaButti K."/>
            <person name="Pangilinan J."/>
            <person name="Andreopoulos W."/>
            <person name="Tritt A."/>
            <person name="Riley R."/>
            <person name="Hundley H."/>
            <person name="Johnson J."/>
            <person name="Lipzen A."/>
            <person name="Barry K."/>
            <person name="Lang B.F."/>
            <person name="Cuomo C.A."/>
            <person name="Buchler N.E."/>
            <person name="Grigoriev I.V."/>
            <person name="Spatafora J.W."/>
            <person name="Stajich J.E."/>
            <person name="James T.Y."/>
        </authorList>
    </citation>
    <scope>NUCLEOTIDE SEQUENCE</scope>
    <source>
        <strain evidence="11">AG</strain>
    </source>
</reference>
<gene>
    <name evidence="11" type="ORF">K450DRAFT_217992</name>
</gene>
<dbReference type="SMART" id="SM00584">
    <property type="entry name" value="TLDc"/>
    <property type="match status" value="1"/>
</dbReference>